<dbReference type="Proteomes" id="UP000196531">
    <property type="component" value="Unassembled WGS sequence"/>
</dbReference>
<dbReference type="EMBL" id="MAAO01000006">
    <property type="protein sequence ID" value="OUR96703.1"/>
    <property type="molecule type" value="Genomic_DNA"/>
</dbReference>
<accession>A0A1Y5F734</accession>
<reference evidence="3" key="1">
    <citation type="journal article" date="2017" name="Proc. Natl. Acad. Sci. U.S.A.">
        <title>Simulation of Deepwater Horizon oil plume reveals substrate specialization within a complex community of hydrocarbon-degraders.</title>
        <authorList>
            <person name="Hu P."/>
            <person name="Dubinsky E.A."/>
            <person name="Probst A.J."/>
            <person name="Wang J."/>
            <person name="Sieber C.M.K."/>
            <person name="Tom L.M."/>
            <person name="Gardinali P."/>
            <person name="Banfield J.F."/>
            <person name="Atlas R.M."/>
            <person name="Andersen G.L."/>
        </authorList>
    </citation>
    <scope>NUCLEOTIDE SEQUENCE [LARGE SCALE GENOMIC DNA]</scope>
</reference>
<evidence type="ECO:0000313" key="2">
    <source>
        <dbReference type="EMBL" id="OUR96703.1"/>
    </source>
</evidence>
<evidence type="ECO:0000313" key="3">
    <source>
        <dbReference type="Proteomes" id="UP000196531"/>
    </source>
</evidence>
<name>A0A1Y5F734_9BACT</name>
<protein>
    <submittedName>
        <fullName evidence="2">Uncharacterized protein</fullName>
    </submittedName>
</protein>
<feature type="chain" id="PRO_5013323065" evidence="1">
    <location>
        <begin position="19"/>
        <end position="115"/>
    </location>
</feature>
<feature type="signal peptide" evidence="1">
    <location>
        <begin position="1"/>
        <end position="18"/>
    </location>
</feature>
<organism evidence="2 3">
    <name type="scientific">Halobacteriovorax marinus</name>
    <dbReference type="NCBI Taxonomy" id="97084"/>
    <lineage>
        <taxon>Bacteria</taxon>
        <taxon>Pseudomonadati</taxon>
        <taxon>Bdellovibrionota</taxon>
        <taxon>Bacteriovoracia</taxon>
        <taxon>Bacteriovoracales</taxon>
        <taxon>Halobacteriovoraceae</taxon>
        <taxon>Halobacteriovorax</taxon>
    </lineage>
</organism>
<dbReference type="AlphaFoldDB" id="A0A1Y5F734"/>
<keyword evidence="1" id="KW-0732">Signal</keyword>
<proteinExistence type="predicted"/>
<gene>
    <name evidence="2" type="ORF">A9Q84_10190</name>
</gene>
<sequence>MKNLSILLLTLISTHSFAAGYGDCGKVVRVNSSSRAQSFIQIAIKETKSIRSIKRPTNKNDLEAQERYKEIVTLAQAAIVSRKAILCVSKSSNDETGLPVGVELNTLGMKTYFAF</sequence>
<evidence type="ECO:0000256" key="1">
    <source>
        <dbReference type="SAM" id="SignalP"/>
    </source>
</evidence>
<comment type="caution">
    <text evidence="2">The sequence shown here is derived from an EMBL/GenBank/DDBJ whole genome shotgun (WGS) entry which is preliminary data.</text>
</comment>